<comment type="caution">
    <text evidence="2">The sequence shown here is derived from an EMBL/GenBank/DDBJ whole genome shotgun (WGS) entry which is preliminary data.</text>
</comment>
<dbReference type="InterPro" id="IPR012467">
    <property type="entry name" value="DUF1684"/>
</dbReference>
<keyword evidence="3" id="KW-1185">Reference proteome</keyword>
<accession>A0ABW9RWZ7</accession>
<feature type="signal peptide" evidence="1">
    <location>
        <begin position="1"/>
        <end position="22"/>
    </location>
</feature>
<name>A0ABW9RWZ7_9BACT</name>
<gene>
    <name evidence="2" type="ORF">E1163_27720</name>
</gene>
<dbReference type="PANTHER" id="PTHR41913:SF1">
    <property type="entry name" value="DUF1684 DOMAIN-CONTAINING PROTEIN"/>
    <property type="match status" value="1"/>
</dbReference>
<sequence>MVMIKKILIAAVLSICYITSFAQPDELIKEIEQYHKELNEEFANPEESPLTEEDLKTFTSLDFFPIDLKYRVEAKFVRTPGQKPFKMATTTTRSPIYEKYGEAHFELDSQKFVLEIYQSHELRETEEYKNYLFLPFTDLTNGEESYGGGRYLGLTIPEGDSIILDFNKAYNPYCAYNKKYSCPIVPRQNRIRTEVLAGVKAFKKH</sequence>
<dbReference type="PANTHER" id="PTHR41913">
    <property type="entry name" value="DUF1684 DOMAIN-CONTAINING PROTEIN"/>
    <property type="match status" value="1"/>
</dbReference>
<proteinExistence type="predicted"/>
<dbReference type="Proteomes" id="UP000798808">
    <property type="component" value="Unassembled WGS sequence"/>
</dbReference>
<organism evidence="2 3">
    <name type="scientific">Fulvivirga kasyanovii</name>
    <dbReference type="NCBI Taxonomy" id="396812"/>
    <lineage>
        <taxon>Bacteria</taxon>
        <taxon>Pseudomonadati</taxon>
        <taxon>Bacteroidota</taxon>
        <taxon>Cytophagia</taxon>
        <taxon>Cytophagales</taxon>
        <taxon>Fulvivirgaceae</taxon>
        <taxon>Fulvivirga</taxon>
    </lineage>
</organism>
<keyword evidence="1" id="KW-0732">Signal</keyword>
<dbReference type="Pfam" id="PF07920">
    <property type="entry name" value="DUF1684"/>
    <property type="match status" value="1"/>
</dbReference>
<evidence type="ECO:0000313" key="3">
    <source>
        <dbReference type="Proteomes" id="UP000798808"/>
    </source>
</evidence>
<protein>
    <submittedName>
        <fullName evidence="2">DUF1684 domain-containing protein</fullName>
    </submittedName>
</protein>
<feature type="chain" id="PRO_5045774551" evidence="1">
    <location>
        <begin position="23"/>
        <end position="205"/>
    </location>
</feature>
<evidence type="ECO:0000256" key="1">
    <source>
        <dbReference type="SAM" id="SignalP"/>
    </source>
</evidence>
<evidence type="ECO:0000313" key="2">
    <source>
        <dbReference type="EMBL" id="MTI28779.1"/>
    </source>
</evidence>
<dbReference type="EMBL" id="SMLW01000672">
    <property type="protein sequence ID" value="MTI28779.1"/>
    <property type="molecule type" value="Genomic_DNA"/>
</dbReference>
<reference evidence="2 3" key="1">
    <citation type="submission" date="2019-02" db="EMBL/GenBank/DDBJ databases">
        <authorList>
            <person name="Goldberg S.R."/>
            <person name="Haltli B.A."/>
            <person name="Correa H."/>
            <person name="Russell K.G."/>
        </authorList>
    </citation>
    <scope>NUCLEOTIDE SEQUENCE [LARGE SCALE GENOMIC DNA]</scope>
    <source>
        <strain evidence="2 3">JCM 16186</strain>
    </source>
</reference>